<accession>A0A5P2FYH4</accession>
<evidence type="ECO:0008006" key="3">
    <source>
        <dbReference type="Google" id="ProtNLM"/>
    </source>
</evidence>
<sequence>MPNAKKLIVIIPNLPPIVCGIGNYAIKLSRQLLKIGMYDEIVVGGNQAPTDNKLKLENIELRQWAEVLKNDRDNADVFLNFAPTAYSKFGLPLQLLNDLNIYKKHNPNAQISTIFHETWMDNSGLKIHHKLKNFFTKYTATKCVDLSNNVSVITDEQFGRIKNIANNKNITVQKIAPNIEPDLNLDVLNIAREKGLFINFGLAHTRLWTLEKNKELIRKMVDASLVSKIIGIGPVGNNYAVEEINLAKEISSKLEYIQKGALDASDVSAFMLKAEGGFIGQSVDSLSKSSSFWAFAAHAIPVISPAIVDDRENLKQLLFFKNELLADISLFEISKKERAENLYKMYKNSHSWEIIAADFKKWVN</sequence>
<dbReference type="EMBL" id="CP044016">
    <property type="protein sequence ID" value="QES87987.1"/>
    <property type="molecule type" value="Genomic_DNA"/>
</dbReference>
<dbReference type="OrthoDB" id="786356at2"/>
<protein>
    <recommendedName>
        <fullName evidence="3">Glycosyltransferase family 4 protein</fullName>
    </recommendedName>
</protein>
<evidence type="ECO:0000313" key="1">
    <source>
        <dbReference type="EMBL" id="QES87987.1"/>
    </source>
</evidence>
<gene>
    <name evidence="1" type="ORF">E0W69_004675</name>
</gene>
<dbReference type="AlphaFoldDB" id="A0A5P2FYH4"/>
<evidence type="ECO:0000313" key="2">
    <source>
        <dbReference type="Proteomes" id="UP000292424"/>
    </source>
</evidence>
<dbReference type="Proteomes" id="UP000292424">
    <property type="component" value="Chromosome"/>
</dbReference>
<keyword evidence="2" id="KW-1185">Reference proteome</keyword>
<organism evidence="1 2">
    <name type="scientific">Rhizosphaericola mali</name>
    <dbReference type="NCBI Taxonomy" id="2545455"/>
    <lineage>
        <taxon>Bacteria</taxon>
        <taxon>Pseudomonadati</taxon>
        <taxon>Bacteroidota</taxon>
        <taxon>Chitinophagia</taxon>
        <taxon>Chitinophagales</taxon>
        <taxon>Chitinophagaceae</taxon>
        <taxon>Rhizosphaericola</taxon>
    </lineage>
</organism>
<proteinExistence type="predicted"/>
<dbReference type="RefSeq" id="WP_131328874.1">
    <property type="nucleotide sequence ID" value="NZ_CP044016.1"/>
</dbReference>
<name>A0A5P2FYH4_9BACT</name>
<reference evidence="1 2" key="1">
    <citation type="submission" date="2019-09" db="EMBL/GenBank/DDBJ databases">
        <title>Complete genome sequence of Arachidicoccus sp. B3-10 isolated from apple orchard soil.</title>
        <authorList>
            <person name="Kim H.S."/>
            <person name="Han K.-I."/>
            <person name="Suh M.K."/>
            <person name="Lee K.C."/>
            <person name="Eom M.K."/>
            <person name="Kim J.-S."/>
            <person name="Kang S.W."/>
            <person name="Sin Y."/>
            <person name="Lee J.-S."/>
        </authorList>
    </citation>
    <scope>NUCLEOTIDE SEQUENCE [LARGE SCALE GENOMIC DNA]</scope>
    <source>
        <strain evidence="1 2">B3-10</strain>
    </source>
</reference>
<dbReference type="KEGG" id="arac:E0W69_004675"/>